<dbReference type="EMBL" id="CAFBMH010000244">
    <property type="protein sequence ID" value="CAB4941916.1"/>
    <property type="molecule type" value="Genomic_DNA"/>
</dbReference>
<evidence type="ECO:0000256" key="1">
    <source>
        <dbReference type="SAM" id="MobiDB-lite"/>
    </source>
</evidence>
<proteinExistence type="predicted"/>
<name>A0A6J7JFC6_9ZZZZ</name>
<sequence>MSPSRKSVWSAMATISAMARARHAASANAAAMVSWPAPRISAKAGTRLHWYGFSRLICVVMKRVLVWGQRSPPTASPRSSMAIAEPGPPNRPGSTLPHVMRTPRSREISATSSISMSGP</sequence>
<reference evidence="2" key="1">
    <citation type="submission" date="2020-05" db="EMBL/GenBank/DDBJ databases">
        <authorList>
            <person name="Chiriac C."/>
            <person name="Salcher M."/>
            <person name="Ghai R."/>
            <person name="Kavagutti S V."/>
        </authorList>
    </citation>
    <scope>NUCLEOTIDE SEQUENCE</scope>
</reference>
<protein>
    <submittedName>
        <fullName evidence="2">Unannotated protein</fullName>
    </submittedName>
</protein>
<feature type="compositionally biased region" description="Polar residues" evidence="1">
    <location>
        <begin position="108"/>
        <end position="119"/>
    </location>
</feature>
<gene>
    <name evidence="2" type="ORF">UFOPK3543_03306</name>
</gene>
<organism evidence="2">
    <name type="scientific">freshwater metagenome</name>
    <dbReference type="NCBI Taxonomy" id="449393"/>
    <lineage>
        <taxon>unclassified sequences</taxon>
        <taxon>metagenomes</taxon>
        <taxon>ecological metagenomes</taxon>
    </lineage>
</organism>
<dbReference type="AlphaFoldDB" id="A0A6J7JFC6"/>
<evidence type="ECO:0000313" key="2">
    <source>
        <dbReference type="EMBL" id="CAB4941916.1"/>
    </source>
</evidence>
<accession>A0A6J7JFC6</accession>
<feature type="region of interest" description="Disordered" evidence="1">
    <location>
        <begin position="70"/>
        <end position="119"/>
    </location>
</feature>